<reference evidence="3" key="1">
    <citation type="journal article" date="2002" name="Science">
        <title>The draft genome of Ciona intestinalis: insights into chordate and vertebrate origins.</title>
        <authorList>
            <person name="Dehal P."/>
            <person name="Satou Y."/>
            <person name="Campbell R.K."/>
            <person name="Chapman J."/>
            <person name="Degnan B."/>
            <person name="De Tomaso A."/>
            <person name="Davidson B."/>
            <person name="Di Gregorio A."/>
            <person name="Gelpke M."/>
            <person name="Goodstein D.M."/>
            <person name="Harafuji N."/>
            <person name="Hastings K.E."/>
            <person name="Ho I."/>
            <person name="Hotta K."/>
            <person name="Huang W."/>
            <person name="Kawashima T."/>
            <person name="Lemaire P."/>
            <person name="Martinez D."/>
            <person name="Meinertzhagen I.A."/>
            <person name="Necula S."/>
            <person name="Nonaka M."/>
            <person name="Putnam N."/>
            <person name="Rash S."/>
            <person name="Saiga H."/>
            <person name="Satake M."/>
            <person name="Terry A."/>
            <person name="Yamada L."/>
            <person name="Wang H.G."/>
            <person name="Awazu S."/>
            <person name="Azumi K."/>
            <person name="Boore J."/>
            <person name="Branno M."/>
            <person name="Chin-Bow S."/>
            <person name="DeSantis R."/>
            <person name="Doyle S."/>
            <person name="Francino P."/>
            <person name="Keys D.N."/>
            <person name="Haga S."/>
            <person name="Hayashi H."/>
            <person name="Hino K."/>
            <person name="Imai K.S."/>
            <person name="Inaba K."/>
            <person name="Kano S."/>
            <person name="Kobayashi K."/>
            <person name="Kobayashi M."/>
            <person name="Lee B.I."/>
            <person name="Makabe K.W."/>
            <person name="Manohar C."/>
            <person name="Matassi G."/>
            <person name="Medina M."/>
            <person name="Mochizuki Y."/>
            <person name="Mount S."/>
            <person name="Morishita T."/>
            <person name="Miura S."/>
            <person name="Nakayama A."/>
            <person name="Nishizaka S."/>
            <person name="Nomoto H."/>
            <person name="Ohta F."/>
            <person name="Oishi K."/>
            <person name="Rigoutsos I."/>
            <person name="Sano M."/>
            <person name="Sasaki A."/>
            <person name="Sasakura Y."/>
            <person name="Shoguchi E."/>
            <person name="Shin-i T."/>
            <person name="Spagnuolo A."/>
            <person name="Stainier D."/>
            <person name="Suzuki M.M."/>
            <person name="Tassy O."/>
            <person name="Takatori N."/>
            <person name="Tokuoka M."/>
            <person name="Yagi K."/>
            <person name="Yoshizaki F."/>
            <person name="Wada S."/>
            <person name="Zhang C."/>
            <person name="Hyatt P.D."/>
            <person name="Larimer F."/>
            <person name="Detter C."/>
            <person name="Doggett N."/>
            <person name="Glavina T."/>
            <person name="Hawkins T."/>
            <person name="Richardson P."/>
            <person name="Lucas S."/>
            <person name="Kohara Y."/>
            <person name="Levine M."/>
            <person name="Satoh N."/>
            <person name="Rokhsar D.S."/>
        </authorList>
    </citation>
    <scope>NUCLEOTIDE SEQUENCE [LARGE SCALE GENOMIC DNA]</scope>
</reference>
<dbReference type="Proteomes" id="UP000008144">
    <property type="component" value="Chromosome 7"/>
</dbReference>
<protein>
    <submittedName>
        <fullName evidence="2">Uncharacterized protein</fullName>
    </submittedName>
</protein>
<dbReference type="AlphaFoldDB" id="H2Y006"/>
<proteinExistence type="predicted"/>
<feature type="transmembrane region" description="Helical" evidence="1">
    <location>
        <begin position="6"/>
        <end position="26"/>
    </location>
</feature>
<reference evidence="2" key="3">
    <citation type="submission" date="2025-08" db="UniProtKB">
        <authorList>
            <consortium name="Ensembl"/>
        </authorList>
    </citation>
    <scope>IDENTIFICATION</scope>
</reference>
<name>H2Y006_CIOIN</name>
<evidence type="ECO:0000256" key="1">
    <source>
        <dbReference type="SAM" id="Phobius"/>
    </source>
</evidence>
<reference evidence="2" key="4">
    <citation type="submission" date="2025-09" db="UniProtKB">
        <authorList>
            <consortium name="Ensembl"/>
        </authorList>
    </citation>
    <scope>IDENTIFICATION</scope>
</reference>
<organism evidence="2 3">
    <name type="scientific">Ciona intestinalis</name>
    <name type="common">Transparent sea squirt</name>
    <name type="synonym">Ascidia intestinalis</name>
    <dbReference type="NCBI Taxonomy" id="7719"/>
    <lineage>
        <taxon>Eukaryota</taxon>
        <taxon>Metazoa</taxon>
        <taxon>Chordata</taxon>
        <taxon>Tunicata</taxon>
        <taxon>Ascidiacea</taxon>
        <taxon>Phlebobranchia</taxon>
        <taxon>Cionidae</taxon>
        <taxon>Ciona</taxon>
    </lineage>
</organism>
<dbReference type="EMBL" id="EAAA01002475">
    <property type="status" value="NOT_ANNOTATED_CDS"/>
    <property type="molecule type" value="Genomic_DNA"/>
</dbReference>
<keyword evidence="3" id="KW-1185">Reference proteome</keyword>
<dbReference type="InParanoid" id="H2Y006"/>
<keyword evidence="1" id="KW-0472">Membrane</keyword>
<evidence type="ECO:0000313" key="2">
    <source>
        <dbReference type="Ensembl" id="ENSCINP00000035240.1"/>
    </source>
</evidence>
<dbReference type="HOGENOM" id="CLU_2325998_0_0_1"/>
<sequence>KEEKWSILVLFVYFFLYTSLNIEFLFNSHSFKFQSVIPYSYNLLKHLPFHKYLVMHTIVRVLHLVYYYAEETVHAVHAWRREPYYLFYLENLIVLNMKT</sequence>
<keyword evidence="1" id="KW-1133">Transmembrane helix</keyword>
<reference evidence="2" key="2">
    <citation type="journal article" date="2008" name="Genome Biol.">
        <title>Improved genome assembly and evidence-based global gene model set for the chordate Ciona intestinalis: new insight into intron and operon populations.</title>
        <authorList>
            <person name="Satou Y."/>
            <person name="Mineta K."/>
            <person name="Ogasawara M."/>
            <person name="Sasakura Y."/>
            <person name="Shoguchi E."/>
            <person name="Ueno K."/>
            <person name="Yamada L."/>
            <person name="Matsumoto J."/>
            <person name="Wasserscheid J."/>
            <person name="Dewar K."/>
            <person name="Wiley G.B."/>
            <person name="Macmil S.L."/>
            <person name="Roe B.A."/>
            <person name="Zeller R.W."/>
            <person name="Hastings K.E."/>
            <person name="Lemaire P."/>
            <person name="Lindquist E."/>
            <person name="Endo T."/>
            <person name="Hotta K."/>
            <person name="Inaba K."/>
        </authorList>
    </citation>
    <scope>NUCLEOTIDE SEQUENCE [LARGE SCALE GENOMIC DNA]</scope>
    <source>
        <strain evidence="2">wild type</strain>
    </source>
</reference>
<accession>H2Y006</accession>
<dbReference type="Ensembl" id="ENSCINT00000030668.1">
    <property type="protein sequence ID" value="ENSCINP00000035240.1"/>
    <property type="gene ID" value="ENSCING00000019753.1"/>
</dbReference>
<evidence type="ECO:0000313" key="3">
    <source>
        <dbReference type="Proteomes" id="UP000008144"/>
    </source>
</evidence>
<keyword evidence="1" id="KW-0812">Transmembrane</keyword>